<dbReference type="InterPro" id="IPR013783">
    <property type="entry name" value="Ig-like_fold"/>
</dbReference>
<dbReference type="RefSeq" id="XP_059569044.1">
    <property type="nucleotide sequence ID" value="XM_059713061.1"/>
</dbReference>
<dbReference type="GeneID" id="102568125"/>
<comment type="subcellular location">
    <subcellularLocation>
        <location evidence="5">Secreted</location>
    </subcellularLocation>
</comment>
<dbReference type="PRINTS" id="PR01928">
    <property type="entry name" value="INTRLEUKN12B"/>
</dbReference>
<dbReference type="Gene3D" id="2.60.40.10">
    <property type="entry name" value="Immunoglobulins"/>
    <property type="match status" value="3"/>
</dbReference>
<evidence type="ECO:0000256" key="4">
    <source>
        <dbReference type="ARBA" id="ARBA00023319"/>
    </source>
</evidence>
<dbReference type="PIRSF" id="PIRSF038007">
    <property type="entry name" value="IL_12_beta"/>
    <property type="match status" value="1"/>
</dbReference>
<dbReference type="GO" id="GO:0004896">
    <property type="term" value="F:cytokine receptor activity"/>
    <property type="evidence" value="ECO:0007669"/>
    <property type="project" value="UniProtKB-UniRule"/>
</dbReference>
<dbReference type="CDD" id="cd00096">
    <property type="entry name" value="Ig"/>
    <property type="match status" value="1"/>
</dbReference>
<name>A0A151M6P6_ALLMI</name>
<evidence type="ECO:0000259" key="6">
    <source>
        <dbReference type="PROSITE" id="PS50835"/>
    </source>
</evidence>
<dbReference type="CTD" id="3593"/>
<comment type="similarity">
    <text evidence="5">Belongs to the IL-12B family.</text>
</comment>
<dbReference type="InterPro" id="IPR003961">
    <property type="entry name" value="FN3_dom"/>
</dbReference>
<evidence type="ECO:0000313" key="9">
    <source>
        <dbReference type="Proteomes" id="UP000050525"/>
    </source>
</evidence>
<dbReference type="PANTHER" id="PTHR48485:SF4">
    <property type="entry name" value="INTERLEUKIN-12 SUBUNIT BETA"/>
    <property type="match status" value="1"/>
</dbReference>
<dbReference type="EMBL" id="AKHW03006437">
    <property type="protein sequence ID" value="KYO20141.1"/>
    <property type="molecule type" value="Genomic_DNA"/>
</dbReference>
<accession>A0A151M6P6</accession>
<evidence type="ECO:0000259" key="7">
    <source>
        <dbReference type="PROSITE" id="PS50853"/>
    </source>
</evidence>
<feature type="domain" description="Fibronectin type-III" evidence="7">
    <location>
        <begin position="229"/>
        <end position="321"/>
    </location>
</feature>
<keyword evidence="4 5" id="KW-0393">Immunoglobulin domain</keyword>
<evidence type="ECO:0000256" key="5">
    <source>
        <dbReference type="RuleBase" id="RU281113"/>
    </source>
</evidence>
<feature type="domain" description="Ig-like" evidence="6">
    <location>
        <begin position="45"/>
        <end position="99"/>
    </location>
</feature>
<gene>
    <name evidence="5 8" type="primary">IL12B</name>
    <name evidence="8" type="ORF">Y1Q_0010718</name>
</gene>
<dbReference type="GO" id="GO:0005615">
    <property type="term" value="C:extracellular space"/>
    <property type="evidence" value="ECO:0007669"/>
    <property type="project" value="UniProtKB-KW"/>
</dbReference>
<dbReference type="SUPFAM" id="SSF48726">
    <property type="entry name" value="Immunoglobulin"/>
    <property type="match status" value="1"/>
</dbReference>
<organism evidence="8 9">
    <name type="scientific">Alligator mississippiensis</name>
    <name type="common">American alligator</name>
    <dbReference type="NCBI Taxonomy" id="8496"/>
    <lineage>
        <taxon>Eukaryota</taxon>
        <taxon>Metazoa</taxon>
        <taxon>Chordata</taxon>
        <taxon>Craniata</taxon>
        <taxon>Vertebrata</taxon>
        <taxon>Euteleostomi</taxon>
        <taxon>Archelosauria</taxon>
        <taxon>Archosauria</taxon>
        <taxon>Crocodylia</taxon>
        <taxon>Alligatoridae</taxon>
        <taxon>Alligatorinae</taxon>
        <taxon>Alligator</taxon>
    </lineage>
</organism>
<dbReference type="InterPro" id="IPR007110">
    <property type="entry name" value="Ig-like_dom"/>
</dbReference>
<feature type="signal peptide" evidence="5">
    <location>
        <begin position="1"/>
        <end position="21"/>
    </location>
</feature>
<dbReference type="PANTHER" id="PTHR48485">
    <property type="entry name" value="INTERLEUKIN-12 SUBUNIT BETA-RELATED"/>
    <property type="match status" value="1"/>
</dbReference>
<keyword evidence="2" id="KW-1015">Disulfide bond</keyword>
<keyword evidence="9" id="KW-1185">Reference proteome</keyword>
<evidence type="ECO:0000256" key="2">
    <source>
        <dbReference type="ARBA" id="ARBA00023157"/>
    </source>
</evidence>
<dbReference type="Pfam" id="PF10420">
    <property type="entry name" value="IL12p40_C"/>
    <property type="match status" value="1"/>
</dbReference>
<dbReference type="InterPro" id="IPR036116">
    <property type="entry name" value="FN3_sf"/>
</dbReference>
<protein>
    <recommendedName>
        <fullName evidence="5">Interleukin-12 subunit beta</fullName>
        <shortName evidence="5">IL-12B</shortName>
    </recommendedName>
    <alternativeName>
        <fullName evidence="5">Cytotoxic lymphocyte maturation factor 40 kDa subunit</fullName>
    </alternativeName>
    <alternativeName>
        <fullName evidence="5">IL-12 subunit p40</fullName>
    </alternativeName>
</protein>
<sequence length="321" mass="37458">MMSRLVFALLSLFAFTIPLEAKWKLRENVYVIESEWSDEAPAKHVELTCNVSDNQATSVYWMKDMEIRGHGKTLITEVQELPDAGNYTCQSTDTHEVLSYSFLLITKKDSNGEMIKSILKSFKEPNRTYLKCEAKNYSGIFICWWMTEKESPDVSFTIKNLKGSEGDVTCGNPEIHQNGLVTVYSSQCQKENHCPFAEEHQPIEMFLEVIDDIEYENCSTSFFIRDIIRPDPPQCQYLAKDNKVTWKYPKTWSTPESYFPLTFRVKTESAKKHTNKVKFYDTDEYFMTLLETNTPDKIFVQARDRYYNSSWSDWSLPCSYQ</sequence>
<dbReference type="STRING" id="8496.A0A151M6P6"/>
<dbReference type="InterPro" id="IPR015528">
    <property type="entry name" value="IL-12_beta"/>
</dbReference>
<keyword evidence="5" id="KW-0964">Secreted</keyword>
<dbReference type="InterPro" id="IPR050676">
    <property type="entry name" value="IL-12"/>
</dbReference>
<evidence type="ECO:0000256" key="3">
    <source>
        <dbReference type="ARBA" id="ARBA00023180"/>
    </source>
</evidence>
<keyword evidence="3 5" id="KW-0325">Glycoprotein</keyword>
<evidence type="ECO:0000256" key="1">
    <source>
        <dbReference type="ARBA" id="ARBA00022729"/>
    </source>
</evidence>
<proteinExistence type="inferred from homology"/>
<dbReference type="PROSITE" id="PS50853">
    <property type="entry name" value="FN3"/>
    <property type="match status" value="1"/>
</dbReference>
<dbReference type="SUPFAM" id="SSF49265">
    <property type="entry name" value="Fibronectin type III"/>
    <property type="match status" value="2"/>
</dbReference>
<dbReference type="GO" id="GO:0005125">
    <property type="term" value="F:cytokine activity"/>
    <property type="evidence" value="ECO:0007669"/>
    <property type="project" value="UniProtKB-KW"/>
</dbReference>
<reference evidence="8 9" key="1">
    <citation type="journal article" date="2012" name="Genome Biol.">
        <title>Sequencing three crocodilian genomes to illuminate the evolution of archosaurs and amniotes.</title>
        <authorList>
            <person name="St John J.A."/>
            <person name="Braun E.L."/>
            <person name="Isberg S.R."/>
            <person name="Miles L.G."/>
            <person name="Chong A.Y."/>
            <person name="Gongora J."/>
            <person name="Dalzell P."/>
            <person name="Moran C."/>
            <person name="Bed'hom B."/>
            <person name="Abzhanov A."/>
            <person name="Burgess S.C."/>
            <person name="Cooksey A.M."/>
            <person name="Castoe T.A."/>
            <person name="Crawford N.G."/>
            <person name="Densmore L.D."/>
            <person name="Drew J.C."/>
            <person name="Edwards S.V."/>
            <person name="Faircloth B.C."/>
            <person name="Fujita M.K."/>
            <person name="Greenwold M.J."/>
            <person name="Hoffmann F.G."/>
            <person name="Howard J.M."/>
            <person name="Iguchi T."/>
            <person name="Janes D.E."/>
            <person name="Khan S.Y."/>
            <person name="Kohno S."/>
            <person name="de Koning A.J."/>
            <person name="Lance S.L."/>
            <person name="McCarthy F.M."/>
            <person name="McCormack J.E."/>
            <person name="Merchant M.E."/>
            <person name="Peterson D.G."/>
            <person name="Pollock D.D."/>
            <person name="Pourmand N."/>
            <person name="Raney B.J."/>
            <person name="Roessler K.A."/>
            <person name="Sanford J.R."/>
            <person name="Sawyer R.H."/>
            <person name="Schmidt C.J."/>
            <person name="Triplett E.W."/>
            <person name="Tuberville T.D."/>
            <person name="Venegas-Anaya M."/>
            <person name="Howard J.T."/>
            <person name="Jarvis E.D."/>
            <person name="Guillette L.J.Jr."/>
            <person name="Glenn T.C."/>
            <person name="Green R.E."/>
            <person name="Ray D.A."/>
        </authorList>
    </citation>
    <scope>NUCLEOTIDE SEQUENCE [LARGE SCALE GENOMIC DNA]</scope>
    <source>
        <strain evidence="8">KSC_2009_1</strain>
    </source>
</reference>
<feature type="chain" id="PRO_5009361666" description="Interleukin-12 subunit beta" evidence="5">
    <location>
        <begin position="22"/>
        <end position="321"/>
    </location>
</feature>
<evidence type="ECO:0000313" key="8">
    <source>
        <dbReference type="EMBL" id="KYO20141.1"/>
    </source>
</evidence>
<keyword evidence="5" id="KW-0202">Cytokine</keyword>
<dbReference type="InterPro" id="IPR036179">
    <property type="entry name" value="Ig-like_dom_sf"/>
</dbReference>
<dbReference type="OrthoDB" id="8670716at2759"/>
<dbReference type="PROSITE" id="PS50835">
    <property type="entry name" value="IG_LIKE"/>
    <property type="match status" value="1"/>
</dbReference>
<comment type="subunit">
    <text evidence="5">Heterodimer with IL12A; disulfide-linked. The heterodimer is known as interleukin IL-12.</text>
</comment>
<comment type="caution">
    <text evidence="8">The sequence shown here is derived from an EMBL/GenBank/DDBJ whole genome shotgun (WGS) entry which is preliminary data.</text>
</comment>
<keyword evidence="1 5" id="KW-0732">Signal</keyword>
<dbReference type="InterPro" id="IPR019482">
    <property type="entry name" value="IL-12_beta_cen-dom"/>
</dbReference>
<dbReference type="AlphaFoldDB" id="A0A151M6P6"/>
<dbReference type="eggNOG" id="ENOG502RZMA">
    <property type="taxonomic scope" value="Eukaryota"/>
</dbReference>
<dbReference type="Proteomes" id="UP000050525">
    <property type="component" value="Unassembled WGS sequence"/>
</dbReference>
<dbReference type="KEGG" id="amj:102568125"/>